<feature type="compositionally biased region" description="Basic and acidic residues" evidence="1">
    <location>
        <begin position="28"/>
        <end position="39"/>
    </location>
</feature>
<sequence>MLRRRREPEGADASQIDLDGIPGMARVQRGETGRRDRDGNPPGVWKGGLWRLTGRGHG</sequence>
<feature type="region of interest" description="Disordered" evidence="1">
    <location>
        <begin position="1"/>
        <end position="58"/>
    </location>
</feature>
<dbReference type="AlphaFoldDB" id="S9P7S6"/>
<name>S9P7S6_CYSF2</name>
<accession>S9P7S6</accession>
<comment type="caution">
    <text evidence="2">The sequence shown here is derived from an EMBL/GenBank/DDBJ whole genome shotgun (WGS) entry which is preliminary data.</text>
</comment>
<gene>
    <name evidence="2" type="ORF">D187_004033</name>
</gene>
<dbReference type="Proteomes" id="UP000011682">
    <property type="component" value="Unassembled WGS sequence"/>
</dbReference>
<evidence type="ECO:0000256" key="1">
    <source>
        <dbReference type="SAM" id="MobiDB-lite"/>
    </source>
</evidence>
<dbReference type="EMBL" id="ANAH02000025">
    <property type="protein sequence ID" value="EPX58277.1"/>
    <property type="molecule type" value="Genomic_DNA"/>
</dbReference>
<evidence type="ECO:0000313" key="2">
    <source>
        <dbReference type="EMBL" id="EPX58277.1"/>
    </source>
</evidence>
<protein>
    <submittedName>
        <fullName evidence="2">Uncharacterized protein</fullName>
    </submittedName>
</protein>
<evidence type="ECO:0000313" key="3">
    <source>
        <dbReference type="Proteomes" id="UP000011682"/>
    </source>
</evidence>
<keyword evidence="3" id="KW-1185">Reference proteome</keyword>
<proteinExistence type="predicted"/>
<reference evidence="2" key="1">
    <citation type="submission" date="2013-05" db="EMBL/GenBank/DDBJ databases">
        <title>Genome assembly of Cystobacter fuscus DSM 2262.</title>
        <authorList>
            <person name="Sharma G."/>
            <person name="Khatri I."/>
            <person name="Kaur C."/>
            <person name="Mayilraj S."/>
            <person name="Subramanian S."/>
        </authorList>
    </citation>
    <scope>NUCLEOTIDE SEQUENCE [LARGE SCALE GENOMIC DNA]</scope>
    <source>
        <strain evidence="2">DSM 2262</strain>
    </source>
</reference>
<organism evidence="2 3">
    <name type="scientific">Cystobacter fuscus (strain ATCC 25194 / DSM 2262 / NBRC 100088 / M29)</name>
    <dbReference type="NCBI Taxonomy" id="1242864"/>
    <lineage>
        <taxon>Bacteria</taxon>
        <taxon>Pseudomonadati</taxon>
        <taxon>Myxococcota</taxon>
        <taxon>Myxococcia</taxon>
        <taxon>Myxococcales</taxon>
        <taxon>Cystobacterineae</taxon>
        <taxon>Archangiaceae</taxon>
        <taxon>Cystobacter</taxon>
    </lineage>
</organism>